<protein>
    <recommendedName>
        <fullName evidence="9">PA14 domain-containing protein</fullName>
    </recommendedName>
</protein>
<comment type="caution">
    <text evidence="10">The sequence shown here is derived from an EMBL/GenBank/DDBJ whole genome shotgun (WGS) entry which is preliminary data.</text>
</comment>
<dbReference type="AlphaFoldDB" id="A0A2M8EX66"/>
<feature type="transmembrane region" description="Helical" evidence="8">
    <location>
        <begin position="473"/>
        <end position="492"/>
    </location>
</feature>
<dbReference type="Gene3D" id="3.90.182.10">
    <property type="entry name" value="Toxin - Anthrax Protective Antigen,domain 1"/>
    <property type="match status" value="1"/>
</dbReference>
<dbReference type="Proteomes" id="UP000231383">
    <property type="component" value="Unassembled WGS sequence"/>
</dbReference>
<dbReference type="PANTHER" id="PTHR33908">
    <property type="entry name" value="MANNOSYLTRANSFERASE YKCB-RELATED"/>
    <property type="match status" value="1"/>
</dbReference>
<keyword evidence="3" id="KW-0328">Glycosyltransferase</keyword>
<dbReference type="Pfam" id="PF13231">
    <property type="entry name" value="PMT_2"/>
    <property type="match status" value="1"/>
</dbReference>
<dbReference type="GO" id="GO:0016763">
    <property type="term" value="F:pentosyltransferase activity"/>
    <property type="evidence" value="ECO:0007669"/>
    <property type="project" value="TreeGrafter"/>
</dbReference>
<comment type="subcellular location">
    <subcellularLocation>
        <location evidence="1">Cell membrane</location>
        <topology evidence="1">Multi-pass membrane protein</topology>
    </subcellularLocation>
</comment>
<keyword evidence="6 8" id="KW-1133">Transmembrane helix</keyword>
<dbReference type="SUPFAM" id="SSF56988">
    <property type="entry name" value="Anthrax protective antigen"/>
    <property type="match status" value="1"/>
</dbReference>
<dbReference type="PANTHER" id="PTHR33908:SF3">
    <property type="entry name" value="UNDECAPRENYL PHOSPHATE-ALPHA-4-AMINO-4-DEOXY-L-ARABINOSE ARABINOSYL TRANSFERASE"/>
    <property type="match status" value="1"/>
</dbReference>
<dbReference type="Pfam" id="PF07691">
    <property type="entry name" value="PA14"/>
    <property type="match status" value="1"/>
</dbReference>
<sequence>MKFRIYNILIFFGALICLLGAWSVRQPFKYHLFPWVLIIGASAGFGFGASRLKNILSKQAETKPEVSQVNFSAKFGWALILLGLALGILAAVSLWPDINHWNNAFVYWIAAIILEIMGGILITRHKNDTKFSKVFNTLEIICFIIILILAIGVRIYNIDQIPAGIFIDEATASLEAINILQGNQASPFATGWYETPNGYFYYMALIFKLFGVNQMTLKIISIIPAILTIPAVYLLARLMFGSFVGLSAMFFMAISRWHMTMSRWGWNEVMPPLFQTLGLYFLLGAFRRQSAILYILSGIIHGLVLYTYLSSRLVVITVFLFIIIFLGQIFFKNRALFLQCTKGILLFFIAWLITVMPLGMTYLTDPFTFINRTGEVSIFNEVRITKSLKPIINNAVDHLKFFHEKGDGNGRHNLPNEPMLDPVTGTLFVLGFAYGIFRLKDKRFFLLVLWLMIALAGGILSSRNESPQAYRTLTAVPAVTIFAAVSAALLFNQLKKLSIFRKKMSKFILMIGFLVFVSIAGVWEIRTYFLCQAINPSVQLSYSFMETKIAREIFDSGKQYEQIYLSPRLASFSTVNFMAYSIKNGNHKPIFLEKDFPLDNFSGDALLLLDSQYFSLIPYIRSYYPDAQIEKVIGPGKEELYLRVRIPQTAIDNALNPVNKSHNGLKAAYYNNINWKGKSIKEEIIPFILTTWNDEYFSATFTGKIKIAKTGSYNFYLMGDDGVRLKIDGNLIGESLIPDRPNEISVQKQLTAGHHDIQIDYFQNGGGSSLEFYWQKPGASFEPVPPEVLLPI</sequence>
<feature type="transmembrane region" description="Helical" evidence="8">
    <location>
        <begin position="314"/>
        <end position="331"/>
    </location>
</feature>
<dbReference type="GO" id="GO:0010041">
    <property type="term" value="P:response to iron(III) ion"/>
    <property type="evidence" value="ECO:0007669"/>
    <property type="project" value="TreeGrafter"/>
</dbReference>
<keyword evidence="7 8" id="KW-0472">Membrane</keyword>
<dbReference type="GO" id="GO:0005886">
    <property type="term" value="C:plasma membrane"/>
    <property type="evidence" value="ECO:0007669"/>
    <property type="project" value="UniProtKB-SubCell"/>
</dbReference>
<accession>A0A2M8EX66</accession>
<evidence type="ECO:0000256" key="7">
    <source>
        <dbReference type="ARBA" id="ARBA00023136"/>
    </source>
</evidence>
<evidence type="ECO:0000313" key="10">
    <source>
        <dbReference type="EMBL" id="PJC30460.1"/>
    </source>
</evidence>
<feature type="transmembrane region" description="Helical" evidence="8">
    <location>
        <begin position="444"/>
        <end position="461"/>
    </location>
</feature>
<evidence type="ECO:0000256" key="5">
    <source>
        <dbReference type="ARBA" id="ARBA00022692"/>
    </source>
</evidence>
<feature type="transmembrane region" description="Helical" evidence="8">
    <location>
        <begin position="71"/>
        <end position="92"/>
    </location>
</feature>
<keyword evidence="4" id="KW-0808">Transferase</keyword>
<dbReference type="GO" id="GO:0009103">
    <property type="term" value="P:lipopolysaccharide biosynthetic process"/>
    <property type="evidence" value="ECO:0007669"/>
    <property type="project" value="UniProtKB-ARBA"/>
</dbReference>
<gene>
    <name evidence="10" type="ORF">CO051_05600</name>
</gene>
<feature type="transmembrane region" description="Helical" evidence="8">
    <location>
        <begin position="134"/>
        <end position="156"/>
    </location>
</feature>
<evidence type="ECO:0000259" key="9">
    <source>
        <dbReference type="PROSITE" id="PS51820"/>
    </source>
</evidence>
<feature type="transmembrane region" description="Helical" evidence="8">
    <location>
        <begin position="199"/>
        <end position="220"/>
    </location>
</feature>
<evidence type="ECO:0000256" key="6">
    <source>
        <dbReference type="ARBA" id="ARBA00022989"/>
    </source>
</evidence>
<dbReference type="EMBL" id="PFSC01000143">
    <property type="protein sequence ID" value="PJC30460.1"/>
    <property type="molecule type" value="Genomic_DNA"/>
</dbReference>
<feature type="transmembrane region" description="Helical" evidence="8">
    <location>
        <begin position="291"/>
        <end position="308"/>
    </location>
</feature>
<dbReference type="PROSITE" id="PS51820">
    <property type="entry name" value="PA14"/>
    <property type="match status" value="1"/>
</dbReference>
<dbReference type="InterPro" id="IPR050297">
    <property type="entry name" value="LipidA_mod_glycosyltrf_83"/>
</dbReference>
<keyword evidence="2" id="KW-1003">Cell membrane</keyword>
<feature type="transmembrane region" description="Helical" evidence="8">
    <location>
        <begin position="104"/>
        <end position="122"/>
    </location>
</feature>
<proteinExistence type="predicted"/>
<feature type="transmembrane region" description="Helical" evidence="8">
    <location>
        <begin position="343"/>
        <end position="363"/>
    </location>
</feature>
<evidence type="ECO:0000256" key="8">
    <source>
        <dbReference type="SAM" id="Phobius"/>
    </source>
</evidence>
<feature type="transmembrane region" description="Helical" evidence="8">
    <location>
        <begin position="504"/>
        <end position="523"/>
    </location>
</feature>
<feature type="transmembrane region" description="Helical" evidence="8">
    <location>
        <begin position="419"/>
        <end position="437"/>
    </location>
</feature>
<keyword evidence="5 8" id="KW-0812">Transmembrane</keyword>
<feature type="transmembrane region" description="Helical" evidence="8">
    <location>
        <begin position="33"/>
        <end position="50"/>
    </location>
</feature>
<evidence type="ECO:0000256" key="1">
    <source>
        <dbReference type="ARBA" id="ARBA00004651"/>
    </source>
</evidence>
<reference evidence="11" key="1">
    <citation type="submission" date="2017-09" db="EMBL/GenBank/DDBJ databases">
        <title>Depth-based differentiation of microbial function through sediment-hosted aquifers and enrichment of novel symbionts in the deep terrestrial subsurface.</title>
        <authorList>
            <person name="Probst A.J."/>
            <person name="Ladd B."/>
            <person name="Jarett J.K."/>
            <person name="Geller-Mcgrath D.E."/>
            <person name="Sieber C.M.K."/>
            <person name="Emerson J.B."/>
            <person name="Anantharaman K."/>
            <person name="Thomas B.C."/>
            <person name="Malmstrom R."/>
            <person name="Stieglmeier M."/>
            <person name="Klingl A."/>
            <person name="Woyke T."/>
            <person name="Ryan C.M."/>
            <person name="Banfield J.F."/>
        </authorList>
    </citation>
    <scope>NUCLEOTIDE SEQUENCE [LARGE SCALE GENOMIC DNA]</scope>
</reference>
<evidence type="ECO:0000256" key="4">
    <source>
        <dbReference type="ARBA" id="ARBA00022679"/>
    </source>
</evidence>
<evidence type="ECO:0000313" key="11">
    <source>
        <dbReference type="Proteomes" id="UP000231383"/>
    </source>
</evidence>
<dbReference type="InterPro" id="IPR038731">
    <property type="entry name" value="RgtA/B/C-like"/>
</dbReference>
<organism evidence="10 11">
    <name type="scientific">Candidatus Roizmanbacteria bacterium CG_4_9_14_0_2_um_filter_39_13</name>
    <dbReference type="NCBI Taxonomy" id="1974839"/>
    <lineage>
        <taxon>Bacteria</taxon>
        <taxon>Candidatus Roizmaniibacteriota</taxon>
    </lineage>
</organism>
<dbReference type="InterPro" id="IPR037524">
    <property type="entry name" value="PA14/GLEYA"/>
</dbReference>
<feature type="domain" description="PA14" evidence="9">
    <location>
        <begin position="660"/>
        <end position="788"/>
    </location>
</feature>
<dbReference type="InterPro" id="IPR011658">
    <property type="entry name" value="PA14_dom"/>
</dbReference>
<feature type="transmembrane region" description="Helical" evidence="8">
    <location>
        <begin position="269"/>
        <end position="286"/>
    </location>
</feature>
<name>A0A2M8EX66_9BACT</name>
<dbReference type="SMART" id="SM00758">
    <property type="entry name" value="PA14"/>
    <property type="match status" value="1"/>
</dbReference>
<evidence type="ECO:0000256" key="3">
    <source>
        <dbReference type="ARBA" id="ARBA00022676"/>
    </source>
</evidence>
<evidence type="ECO:0000256" key="2">
    <source>
        <dbReference type="ARBA" id="ARBA00022475"/>
    </source>
</evidence>